<proteinExistence type="inferred from homology"/>
<dbReference type="PANTHER" id="PTHR43685:SF5">
    <property type="entry name" value="GLYCOSYLTRANSFERASE EPSE-RELATED"/>
    <property type="match status" value="1"/>
</dbReference>
<dbReference type="CDD" id="cd04195">
    <property type="entry name" value="GT2_AmsE_like"/>
    <property type="match status" value="1"/>
</dbReference>
<dbReference type="Proteomes" id="UP000054800">
    <property type="component" value="Unassembled WGS sequence"/>
</dbReference>
<dbReference type="GeneID" id="79782627"/>
<protein>
    <recommendedName>
        <fullName evidence="4">Glycosyltransferase 2-like domain-containing protein</fullName>
    </recommendedName>
</protein>
<sequence>MKFSVLMTVYVNDNPVYLYKALLSIIKQTLIPTEIVIVKDGIVTDSILKVLEKVKTKHDNVKIISLKENKGQSEALNQGLLNCSYDLVARMDSDDISTKKRFELQIDAFNKDYSIDAVSGTSEDFSSDGKKYGKRELPTGGKKLYQFSKKRSPLNHGAVMYKKEKVLAVGGYKKFIQVQDYILWADMLANNCKFYNLKEILLKVRVDDKYSRKGTKNYIKEEILLQKYLHKKGLINRLVMYMNILMKIGVRIFPKKILFYIYKKVLRS</sequence>
<evidence type="ECO:0000259" key="4">
    <source>
        <dbReference type="Pfam" id="PF00535"/>
    </source>
</evidence>
<evidence type="ECO:0000256" key="1">
    <source>
        <dbReference type="ARBA" id="ARBA00006739"/>
    </source>
</evidence>
<evidence type="ECO:0000313" key="5">
    <source>
        <dbReference type="EMBL" id="KUL99588.1"/>
    </source>
</evidence>
<keyword evidence="2" id="KW-0328">Glycosyltransferase</keyword>
<name>A0A101K6V2_FUSNC</name>
<dbReference type="OrthoDB" id="9815829at2"/>
<evidence type="ECO:0000256" key="2">
    <source>
        <dbReference type="ARBA" id="ARBA00022676"/>
    </source>
</evidence>
<dbReference type="Pfam" id="PF00535">
    <property type="entry name" value="Glycos_transf_2"/>
    <property type="match status" value="1"/>
</dbReference>
<organism evidence="5 6">
    <name type="scientific">Fusobacterium nucleatum subsp. nucleatum</name>
    <dbReference type="NCBI Taxonomy" id="76856"/>
    <lineage>
        <taxon>Bacteria</taxon>
        <taxon>Fusobacteriati</taxon>
        <taxon>Fusobacteriota</taxon>
        <taxon>Fusobacteriia</taxon>
        <taxon>Fusobacteriales</taxon>
        <taxon>Fusobacteriaceae</taxon>
        <taxon>Fusobacterium</taxon>
    </lineage>
</organism>
<evidence type="ECO:0000256" key="3">
    <source>
        <dbReference type="ARBA" id="ARBA00022679"/>
    </source>
</evidence>
<dbReference type="SUPFAM" id="SSF53448">
    <property type="entry name" value="Nucleotide-diphospho-sugar transferases"/>
    <property type="match status" value="1"/>
</dbReference>
<gene>
    <name evidence="5" type="ORF">RO03_08785</name>
</gene>
<dbReference type="PANTHER" id="PTHR43685">
    <property type="entry name" value="GLYCOSYLTRANSFERASE"/>
    <property type="match status" value="1"/>
</dbReference>
<dbReference type="RefSeq" id="WP_011015762.1">
    <property type="nucleotide sequence ID" value="NZ_CP022122.1"/>
</dbReference>
<comment type="caution">
    <text evidence="5">The sequence shown here is derived from an EMBL/GenBank/DDBJ whole genome shotgun (WGS) entry which is preliminary data.</text>
</comment>
<dbReference type="InterPro" id="IPR001173">
    <property type="entry name" value="Glyco_trans_2-like"/>
</dbReference>
<feature type="domain" description="Glycosyltransferase 2-like" evidence="4">
    <location>
        <begin position="4"/>
        <end position="149"/>
    </location>
</feature>
<accession>A0A101K6V2</accession>
<dbReference type="InterPro" id="IPR050834">
    <property type="entry name" value="Glycosyltransf_2"/>
</dbReference>
<dbReference type="InterPro" id="IPR029044">
    <property type="entry name" value="Nucleotide-diphossugar_trans"/>
</dbReference>
<dbReference type="EMBL" id="LMVH01000001">
    <property type="protein sequence ID" value="KUL99588.1"/>
    <property type="molecule type" value="Genomic_DNA"/>
</dbReference>
<dbReference type="AlphaFoldDB" id="A0A101K6V2"/>
<reference evidence="5 6" key="1">
    <citation type="submission" date="2015-10" db="EMBL/GenBank/DDBJ databases">
        <authorList>
            <person name="Gilbert D.G."/>
        </authorList>
    </citation>
    <scope>NUCLEOTIDE SEQUENCE [LARGE SCALE GENOMIC DNA]</scope>
    <source>
        <strain evidence="5 6">ChDC F311</strain>
    </source>
</reference>
<comment type="similarity">
    <text evidence="1">Belongs to the glycosyltransferase 2 family.</text>
</comment>
<keyword evidence="3" id="KW-0808">Transferase</keyword>
<dbReference type="Gene3D" id="3.90.550.10">
    <property type="entry name" value="Spore Coat Polysaccharide Biosynthesis Protein SpsA, Chain A"/>
    <property type="match status" value="1"/>
</dbReference>
<dbReference type="GO" id="GO:0016757">
    <property type="term" value="F:glycosyltransferase activity"/>
    <property type="evidence" value="ECO:0007669"/>
    <property type="project" value="UniProtKB-KW"/>
</dbReference>
<evidence type="ECO:0000313" key="6">
    <source>
        <dbReference type="Proteomes" id="UP000054800"/>
    </source>
</evidence>
<dbReference type="OMA" id="MTVAYQK"/>